<comment type="caution">
    <text evidence="2">The sequence shown here is derived from an EMBL/GenBank/DDBJ whole genome shotgun (WGS) entry which is preliminary data.</text>
</comment>
<sequence length="421" mass="46675">MDDEWLTGKQRELRKLTVSFWHSNITNESRNAERGIIEGIRPHIEMWSRRTAAFTSKVIAAEPDEELAEAVRLAIPDQRDLLRSLFLSVIAQLQREYGIPILPTPTANAPEISTDTDTIDVEPNRPDHTTDGLNVDITDGGIDNSNKRPSHVEPDVTPSAKRARLDLGNQEVYDLSSDAEDTQGLTDIRTIESQEVEGNDFIFEYRAAGPGWFVVRCDGDFVTSNIMHNFDAHPFFRNRAKKHFLQKKARERCHAEDVQGDYSHEEIMRKFGYRVVDSEGNNVTKEWVKASNERLAITKEKGKAKSKPKSKPKADNKGKDKGKDEVQTAPGPLSTADMYGGPARRSNTYASHISAQAGPSRTEPRDGAASGSASTTAQVPTAEMDDPFADDDDLLPVVSDVLTTAEAPEYWAGIRARRGGA</sequence>
<dbReference type="GeneID" id="98176999"/>
<evidence type="ECO:0000313" key="3">
    <source>
        <dbReference type="Proteomes" id="UP001628179"/>
    </source>
</evidence>
<feature type="compositionally biased region" description="Low complexity" evidence="1">
    <location>
        <begin position="367"/>
        <end position="377"/>
    </location>
</feature>
<keyword evidence="3" id="KW-1185">Reference proteome</keyword>
<dbReference type="Proteomes" id="UP001628179">
    <property type="component" value="Unassembled WGS sequence"/>
</dbReference>
<evidence type="ECO:0000313" key="2">
    <source>
        <dbReference type="EMBL" id="GAB1316046.1"/>
    </source>
</evidence>
<feature type="region of interest" description="Disordered" evidence="1">
    <location>
        <begin position="106"/>
        <end position="132"/>
    </location>
</feature>
<name>A0ABQ0GE70_9PEZI</name>
<evidence type="ECO:0000256" key="1">
    <source>
        <dbReference type="SAM" id="MobiDB-lite"/>
    </source>
</evidence>
<feature type="compositionally biased region" description="Polar residues" evidence="1">
    <location>
        <begin position="345"/>
        <end position="359"/>
    </location>
</feature>
<feature type="compositionally biased region" description="Basic and acidic residues" evidence="1">
    <location>
        <begin position="312"/>
        <end position="326"/>
    </location>
</feature>
<reference evidence="2 3" key="1">
    <citation type="submission" date="2024-09" db="EMBL/GenBank/DDBJ databases">
        <title>Itraconazole resistance in Madurella fahalii resulting from another homologue of gene encoding cytochrome P450 14-alpha sterol demethylase (CYP51).</title>
        <authorList>
            <person name="Yoshioka I."/>
            <person name="Fahal A.H."/>
            <person name="Kaneko S."/>
            <person name="Yaguchi T."/>
        </authorList>
    </citation>
    <scope>NUCLEOTIDE SEQUENCE [LARGE SCALE GENOMIC DNA]</scope>
    <source>
        <strain evidence="2 3">IFM 68171</strain>
    </source>
</reference>
<protein>
    <submittedName>
        <fullName evidence="2">Uncharacterized protein</fullName>
    </submittedName>
</protein>
<feature type="compositionally biased region" description="Polar residues" evidence="1">
    <location>
        <begin position="106"/>
        <end position="116"/>
    </location>
</feature>
<feature type="compositionally biased region" description="Acidic residues" evidence="1">
    <location>
        <begin position="383"/>
        <end position="392"/>
    </location>
</feature>
<organism evidence="2 3">
    <name type="scientific">Madurella fahalii</name>
    <dbReference type="NCBI Taxonomy" id="1157608"/>
    <lineage>
        <taxon>Eukaryota</taxon>
        <taxon>Fungi</taxon>
        <taxon>Dikarya</taxon>
        <taxon>Ascomycota</taxon>
        <taxon>Pezizomycotina</taxon>
        <taxon>Sordariomycetes</taxon>
        <taxon>Sordariomycetidae</taxon>
        <taxon>Sordariales</taxon>
        <taxon>Sordariales incertae sedis</taxon>
        <taxon>Madurella</taxon>
    </lineage>
</organism>
<proteinExistence type="predicted"/>
<accession>A0ABQ0GE70</accession>
<feature type="region of interest" description="Disordered" evidence="1">
    <location>
        <begin position="298"/>
        <end position="392"/>
    </location>
</feature>
<dbReference type="RefSeq" id="XP_070917777.1">
    <property type="nucleotide sequence ID" value="XM_071061676.1"/>
</dbReference>
<gene>
    <name evidence="2" type="ORF">MFIFM68171_06256</name>
</gene>
<dbReference type="EMBL" id="BAAFSV010000003">
    <property type="protein sequence ID" value="GAB1316046.1"/>
    <property type="molecule type" value="Genomic_DNA"/>
</dbReference>